<gene>
    <name evidence="1" type="ORF">GND95_05605</name>
</gene>
<dbReference type="SUPFAM" id="SSF143842">
    <property type="entry name" value="YwmB-like"/>
    <property type="match status" value="1"/>
</dbReference>
<keyword evidence="2" id="KW-1185">Reference proteome</keyword>
<dbReference type="Pfam" id="PF08680">
    <property type="entry name" value="DUF1779"/>
    <property type="match status" value="1"/>
</dbReference>
<name>A0A7C8LE20_9FIRM</name>
<dbReference type="Gene3D" id="3.30.360.40">
    <property type="entry name" value="YwmB-like"/>
    <property type="match status" value="1"/>
</dbReference>
<dbReference type="RefSeq" id="WP_158739868.1">
    <property type="nucleotide sequence ID" value="NZ_JAFBEP010000001.1"/>
</dbReference>
<dbReference type="AlphaFoldDB" id="A0A7C8LE20"/>
<accession>A0A7C8LE20</accession>
<proteinExistence type="predicted"/>
<organism evidence="1 2">
    <name type="scientific">Defluviitalea raffinosedens</name>
    <dbReference type="NCBI Taxonomy" id="1450156"/>
    <lineage>
        <taxon>Bacteria</taxon>
        <taxon>Bacillati</taxon>
        <taxon>Bacillota</taxon>
        <taxon>Clostridia</taxon>
        <taxon>Lachnospirales</taxon>
        <taxon>Defluviitaleaceae</taxon>
        <taxon>Defluviitalea</taxon>
    </lineage>
</organism>
<dbReference type="EMBL" id="WSLF01000003">
    <property type="protein sequence ID" value="KAE9635621.1"/>
    <property type="molecule type" value="Genomic_DNA"/>
</dbReference>
<dbReference type="InterPro" id="IPR036209">
    <property type="entry name" value="YwmB-like_sf"/>
</dbReference>
<evidence type="ECO:0000313" key="1">
    <source>
        <dbReference type="EMBL" id="KAE9635621.1"/>
    </source>
</evidence>
<evidence type="ECO:0008006" key="3">
    <source>
        <dbReference type="Google" id="ProtNLM"/>
    </source>
</evidence>
<sequence>MKKKAIIFLGFLAIVYSVAFLQIGNNKNGERTLLSAFNNSDFQTIQINLNSWGLLNQSFSSLEKMKVYSKRITDALGIYDIDNTEEKESETFKEFIVTKASKNAKTTVKLESIQYEEENSASTYVVIDIILYGQYNSIPYLKEEIDSIFAENNIKPTTNITIAGTLRGTLNKEQKQKIAKSMMKDIGAKIEETYETEEIYSVYGYTRLISDWLVSNGKKINVNLAFHYNEYEDNTYLYLATPVITVDY</sequence>
<reference evidence="1 2" key="1">
    <citation type="submission" date="2019-12" db="EMBL/GenBank/DDBJ databases">
        <title>Defluviitalea raffinosedens, isolated from a biogas fermenter, genome sequencing and characterization.</title>
        <authorList>
            <person name="Rettenmaier R."/>
            <person name="Schneider M."/>
            <person name="Neuhaus K."/>
            <person name="Liebl W."/>
            <person name="Zverlov V."/>
        </authorList>
    </citation>
    <scope>NUCLEOTIDE SEQUENCE [LARGE SCALE GENOMIC DNA]</scope>
    <source>
        <strain evidence="1 2">249c-K6</strain>
    </source>
</reference>
<protein>
    <recommendedName>
        <fullName evidence="3">YwmB family TATA-box binding protein</fullName>
    </recommendedName>
</protein>
<dbReference type="Proteomes" id="UP000483018">
    <property type="component" value="Unassembled WGS sequence"/>
</dbReference>
<comment type="caution">
    <text evidence="1">The sequence shown here is derived from an EMBL/GenBank/DDBJ whole genome shotgun (WGS) entry which is preliminary data.</text>
</comment>
<dbReference type="OrthoDB" id="1986715at2"/>
<evidence type="ECO:0000313" key="2">
    <source>
        <dbReference type="Proteomes" id="UP000483018"/>
    </source>
</evidence>
<dbReference type="InterPro" id="IPR014794">
    <property type="entry name" value="DUF1779"/>
</dbReference>